<evidence type="ECO:0000256" key="1">
    <source>
        <dbReference type="SAM" id="MobiDB-lite"/>
    </source>
</evidence>
<sequence length="328" mass="37306">MQNELPASYISKRMECRRDAINILKNGGIAIYKRCDTDEFGPSFLENVERHQARYADSIYAQFGFRVSECTNMFTYLIVDEEHNTLGFVQRSKPRTKPESESEKSEVSEISGIPKENSISLPFDPMRVWSVFNAAGQYAFTVVMNETGNSTTTYVMNYKFNHWFATTIAEFEDKGSRVDLYTSDEDSPFGCFCAPVVECPHGTMILDDEQSKCNNNVGKYRCDMCEAEEAEVALKFDEYVVLFNKLNRTMAMMAFDKEFGSALMHFNGDFKIRGFNSVLKAPQNGYVSACPFIKGEEVRSTLEQRAAVFSTVFYKKLFPVVDGDGEEK</sequence>
<evidence type="ECO:0000313" key="3">
    <source>
        <dbReference type="Proteomes" id="UP000188320"/>
    </source>
</evidence>
<comment type="caution">
    <text evidence="2">The sequence shown here is derived from an EMBL/GenBank/DDBJ whole genome shotgun (WGS) entry which is preliminary data.</text>
</comment>
<feature type="region of interest" description="Disordered" evidence="1">
    <location>
        <begin position="89"/>
        <end position="111"/>
    </location>
</feature>
<dbReference type="EMBL" id="LSSK01000692">
    <property type="protein sequence ID" value="OMH82319.1"/>
    <property type="molecule type" value="Genomic_DNA"/>
</dbReference>
<protein>
    <submittedName>
        <fullName evidence="2">Uncharacterized protein</fullName>
    </submittedName>
</protein>
<feature type="compositionally biased region" description="Basic and acidic residues" evidence="1">
    <location>
        <begin position="96"/>
        <end position="107"/>
    </location>
</feature>
<name>A0A1R1PMX6_ZANCU</name>
<evidence type="ECO:0000313" key="2">
    <source>
        <dbReference type="EMBL" id="OMH82319.1"/>
    </source>
</evidence>
<keyword evidence="3" id="KW-1185">Reference proteome</keyword>
<organism evidence="2 3">
    <name type="scientific">Zancudomyces culisetae</name>
    <name type="common">Gut fungus</name>
    <name type="synonym">Smittium culisetae</name>
    <dbReference type="NCBI Taxonomy" id="1213189"/>
    <lineage>
        <taxon>Eukaryota</taxon>
        <taxon>Fungi</taxon>
        <taxon>Fungi incertae sedis</taxon>
        <taxon>Zoopagomycota</taxon>
        <taxon>Kickxellomycotina</taxon>
        <taxon>Harpellomycetes</taxon>
        <taxon>Harpellales</taxon>
        <taxon>Legeriomycetaceae</taxon>
        <taxon>Zancudomyces</taxon>
    </lineage>
</organism>
<proteinExistence type="predicted"/>
<dbReference type="Proteomes" id="UP000188320">
    <property type="component" value="Unassembled WGS sequence"/>
</dbReference>
<gene>
    <name evidence="2" type="ORF">AX774_g4200</name>
</gene>
<accession>A0A1R1PMX6</accession>
<dbReference type="AlphaFoldDB" id="A0A1R1PMX6"/>
<reference evidence="3" key="1">
    <citation type="submission" date="2017-01" db="EMBL/GenBank/DDBJ databases">
        <authorList>
            <person name="Wang Y."/>
            <person name="White M."/>
            <person name="Kvist S."/>
            <person name="Moncalvo J.-M."/>
        </authorList>
    </citation>
    <scope>NUCLEOTIDE SEQUENCE [LARGE SCALE GENOMIC DNA]</scope>
    <source>
        <strain evidence="3">COL-18-3</strain>
    </source>
</reference>